<dbReference type="PANTHER" id="PTHR12302">
    <property type="entry name" value="EBNA2 BINDING PROTEIN P100"/>
    <property type="match status" value="1"/>
</dbReference>
<dbReference type="Pfam" id="PF00565">
    <property type="entry name" value="SNase"/>
    <property type="match status" value="1"/>
</dbReference>
<dbReference type="PROSITE" id="PS50830">
    <property type="entry name" value="TNASE_3"/>
    <property type="match status" value="1"/>
</dbReference>
<name>A0A2K9LIY2_9GAMM</name>
<evidence type="ECO:0000313" key="5">
    <source>
        <dbReference type="EMBL" id="AUM12223.1"/>
    </source>
</evidence>
<gene>
    <name evidence="5" type="ORF">Kalk_07275</name>
</gene>
<keyword evidence="2" id="KW-0255">Endonuclease</keyword>
<dbReference type="PANTHER" id="PTHR12302:SF3">
    <property type="entry name" value="SERINE_THREONINE-PROTEIN KINASE 31"/>
    <property type="match status" value="1"/>
</dbReference>
<dbReference type="GO" id="GO:0016787">
    <property type="term" value="F:hydrolase activity"/>
    <property type="evidence" value="ECO:0007669"/>
    <property type="project" value="UniProtKB-KW"/>
</dbReference>
<dbReference type="KEGG" id="kak:Kalk_07275"/>
<dbReference type="AlphaFoldDB" id="A0A2K9LIY2"/>
<keyword evidence="3" id="KW-0378">Hydrolase</keyword>
<protein>
    <recommendedName>
        <fullName evidence="4">TNase-like domain-containing protein</fullName>
    </recommendedName>
</protein>
<evidence type="ECO:0000313" key="6">
    <source>
        <dbReference type="Proteomes" id="UP000235116"/>
    </source>
</evidence>
<dbReference type="Gene3D" id="2.40.50.90">
    <property type="match status" value="1"/>
</dbReference>
<dbReference type="EMBL" id="CP022684">
    <property type="protein sequence ID" value="AUM12223.1"/>
    <property type="molecule type" value="Genomic_DNA"/>
</dbReference>
<feature type="domain" description="TNase-like" evidence="4">
    <location>
        <begin position="43"/>
        <end position="172"/>
    </location>
</feature>
<dbReference type="InterPro" id="IPR016071">
    <property type="entry name" value="Staphylococal_nuclease_OB-fold"/>
</dbReference>
<evidence type="ECO:0000256" key="2">
    <source>
        <dbReference type="ARBA" id="ARBA00022759"/>
    </source>
</evidence>
<dbReference type="SUPFAM" id="SSF50199">
    <property type="entry name" value="Staphylococcal nuclease"/>
    <property type="match status" value="1"/>
</dbReference>
<sequence length="309" mass="34379">MRVQRMNILKKAPVGAFFIASLFLLQWSFPAYALCPLDPAEKAVEAVQIEAVFDGDTVRLTDGRKVRLVGINTPEVAHRGKPEEPLALEARQQLEALLKQKPIYLLVGQDTHDHYGRVLGHLFTGQGESIIAALLQQGAGFQVAILPNLRYVDCYSQAQAQARSKRLGVWGHDYYDAIPATSAELKGGYARIQGQVESVTMSKKAMFVELTGQVSLKIEKKVALTIDDALMDQLVALSRAPKGSAELRLEARGWLSDRLTWNGSTPELVRKGQQKRYQMKITHQSSWETLSQDSTVAQVKPFLDSPIFY</sequence>
<evidence type="ECO:0000256" key="3">
    <source>
        <dbReference type="ARBA" id="ARBA00022801"/>
    </source>
</evidence>
<dbReference type="GO" id="GO:0004519">
    <property type="term" value="F:endonuclease activity"/>
    <property type="evidence" value="ECO:0007669"/>
    <property type="project" value="UniProtKB-KW"/>
</dbReference>
<evidence type="ECO:0000259" key="4">
    <source>
        <dbReference type="PROSITE" id="PS50830"/>
    </source>
</evidence>
<keyword evidence="1" id="KW-0540">Nuclease</keyword>
<accession>A0A2K9LIY2</accession>
<dbReference type="InterPro" id="IPR035437">
    <property type="entry name" value="SNase_OB-fold_sf"/>
</dbReference>
<proteinExistence type="predicted"/>
<dbReference type="SMART" id="SM00318">
    <property type="entry name" value="SNc"/>
    <property type="match status" value="1"/>
</dbReference>
<keyword evidence="6" id="KW-1185">Reference proteome</keyword>
<evidence type="ECO:0000256" key="1">
    <source>
        <dbReference type="ARBA" id="ARBA00022722"/>
    </source>
</evidence>
<dbReference type="Proteomes" id="UP000235116">
    <property type="component" value="Chromosome"/>
</dbReference>
<organism evidence="5 6">
    <name type="scientific">Ketobacter alkanivorans</name>
    <dbReference type="NCBI Taxonomy" id="1917421"/>
    <lineage>
        <taxon>Bacteria</taxon>
        <taxon>Pseudomonadati</taxon>
        <taxon>Pseudomonadota</taxon>
        <taxon>Gammaproteobacteria</taxon>
        <taxon>Pseudomonadales</taxon>
        <taxon>Ketobacteraceae</taxon>
        <taxon>Ketobacter</taxon>
    </lineage>
</organism>
<reference evidence="6" key="1">
    <citation type="submission" date="2017-08" db="EMBL/GenBank/DDBJ databases">
        <title>Direct submision.</title>
        <authorList>
            <person name="Kim S.-J."/>
            <person name="Rhee S.-K."/>
        </authorList>
    </citation>
    <scope>NUCLEOTIDE SEQUENCE [LARGE SCALE GENOMIC DNA]</scope>
    <source>
        <strain evidence="6">GI5</strain>
    </source>
</reference>